<dbReference type="Proteomes" id="UP001501470">
    <property type="component" value="Unassembled WGS sequence"/>
</dbReference>
<name>A0ABN2BBD5_9ACTN</name>
<accession>A0ABN2BBD5</accession>
<protein>
    <submittedName>
        <fullName evidence="1">Uncharacterized protein</fullName>
    </submittedName>
</protein>
<evidence type="ECO:0000313" key="1">
    <source>
        <dbReference type="EMBL" id="GAA1536278.1"/>
    </source>
</evidence>
<sequence length="46" mass="4851">MQPQGVAVVGLIIDAALREVTPAATEAAALSGRERETFVRTTKPEV</sequence>
<proteinExistence type="predicted"/>
<evidence type="ECO:0000313" key="2">
    <source>
        <dbReference type="Proteomes" id="UP001501470"/>
    </source>
</evidence>
<organism evidence="1 2">
    <name type="scientific">Dactylosporangium maewongense</name>
    <dbReference type="NCBI Taxonomy" id="634393"/>
    <lineage>
        <taxon>Bacteria</taxon>
        <taxon>Bacillati</taxon>
        <taxon>Actinomycetota</taxon>
        <taxon>Actinomycetes</taxon>
        <taxon>Micromonosporales</taxon>
        <taxon>Micromonosporaceae</taxon>
        <taxon>Dactylosporangium</taxon>
    </lineage>
</organism>
<reference evidence="1 2" key="1">
    <citation type="journal article" date="2019" name="Int. J. Syst. Evol. Microbiol.">
        <title>The Global Catalogue of Microorganisms (GCM) 10K type strain sequencing project: providing services to taxonomists for standard genome sequencing and annotation.</title>
        <authorList>
            <consortium name="The Broad Institute Genomics Platform"/>
            <consortium name="The Broad Institute Genome Sequencing Center for Infectious Disease"/>
            <person name="Wu L."/>
            <person name="Ma J."/>
        </authorList>
    </citation>
    <scope>NUCLEOTIDE SEQUENCE [LARGE SCALE GENOMIC DNA]</scope>
    <source>
        <strain evidence="1 2">JCM 15933</strain>
    </source>
</reference>
<comment type="caution">
    <text evidence="1">The sequence shown here is derived from an EMBL/GenBank/DDBJ whole genome shotgun (WGS) entry which is preliminary data.</text>
</comment>
<gene>
    <name evidence="1" type="ORF">GCM10009827_063450</name>
</gene>
<keyword evidence="2" id="KW-1185">Reference proteome</keyword>
<dbReference type="EMBL" id="BAAAQD010000013">
    <property type="protein sequence ID" value="GAA1536278.1"/>
    <property type="molecule type" value="Genomic_DNA"/>
</dbReference>